<dbReference type="RefSeq" id="WP_377981042.1">
    <property type="nucleotide sequence ID" value="NZ_JBBKXX010000002.1"/>
</dbReference>
<feature type="signal peptide" evidence="2">
    <location>
        <begin position="1"/>
        <end position="21"/>
    </location>
</feature>
<feature type="region of interest" description="Disordered" evidence="1">
    <location>
        <begin position="190"/>
        <end position="221"/>
    </location>
</feature>
<reference evidence="3 4" key="1">
    <citation type="submission" date="2024-03" db="EMBL/GenBank/DDBJ databases">
        <title>Aquirufa genome sequencing.</title>
        <authorList>
            <person name="Pitt A."/>
            <person name="Hahn M.W."/>
        </authorList>
    </citation>
    <scope>NUCLEOTIDE SEQUENCE [LARGE SCALE GENOMIC DNA]</scope>
    <source>
        <strain evidence="3 4">HETE-83D</strain>
    </source>
</reference>
<dbReference type="Proteomes" id="UP001598019">
    <property type="component" value="Unassembled WGS sequence"/>
</dbReference>
<feature type="chain" id="PRO_5045380268" evidence="2">
    <location>
        <begin position="22"/>
        <end position="362"/>
    </location>
</feature>
<evidence type="ECO:0000256" key="2">
    <source>
        <dbReference type="SAM" id="SignalP"/>
    </source>
</evidence>
<name>A0ABW6DMD6_9BACT</name>
<dbReference type="EMBL" id="JBBKXX010000002">
    <property type="protein sequence ID" value="MFD3408664.1"/>
    <property type="molecule type" value="Genomic_DNA"/>
</dbReference>
<proteinExistence type="predicted"/>
<evidence type="ECO:0000313" key="4">
    <source>
        <dbReference type="Proteomes" id="UP001598019"/>
    </source>
</evidence>
<keyword evidence="2" id="KW-0732">Signal</keyword>
<comment type="caution">
    <text evidence="3">The sequence shown here is derived from an EMBL/GenBank/DDBJ whole genome shotgun (WGS) entry which is preliminary data.</text>
</comment>
<keyword evidence="4" id="KW-1185">Reference proteome</keyword>
<protein>
    <submittedName>
        <fullName evidence="3">Uncharacterized protein</fullName>
    </submittedName>
</protein>
<accession>A0ABW6DMD6</accession>
<evidence type="ECO:0000313" key="3">
    <source>
        <dbReference type="EMBL" id="MFD3408664.1"/>
    </source>
</evidence>
<evidence type="ECO:0000256" key="1">
    <source>
        <dbReference type="SAM" id="MobiDB-lite"/>
    </source>
</evidence>
<organism evidence="3 4">
    <name type="scientific">Aquirufa esocilacus</name>
    <dbReference type="NCBI Taxonomy" id="3096513"/>
    <lineage>
        <taxon>Bacteria</taxon>
        <taxon>Pseudomonadati</taxon>
        <taxon>Bacteroidota</taxon>
        <taxon>Cytophagia</taxon>
        <taxon>Cytophagales</taxon>
        <taxon>Flectobacillaceae</taxon>
        <taxon>Aquirufa</taxon>
    </lineage>
</organism>
<gene>
    <name evidence="3" type="ORF">SKC37_08340</name>
</gene>
<sequence>MKKALLIINLILPLLSSSLHGQKAIETKKIVTNLIRGQYELDGGIGLSDKYLGGYQSGRFILEISVDAKTKANYCWMQQQVFEQEYNPNLIRNGVNLSSNYSWNTVDGSYASGTYKINPIDSSVTFTWKKKYQNILPKAKLKKMNYDLILEVAKDNYFVKGFDYEDGEMYRSKSRLEQIAFDRKREEEDKIAKEKREEAEKIKRREEEKEQERKNRERNEQLAKENLRKEELMRAKLEKEKAEIFLKDLISNSRTIAKIELSREFIATIKQAEEILVNIGPNWRFVFETEIKSLVDLNGMKGNFSNTRYLDWTERNPYIVKNADGEYKEALLITNDYGFRKLSFKEANPQKSYNMFFVKSEQ</sequence>